<comment type="caution">
    <text evidence="1">The sequence shown here is derived from an EMBL/GenBank/DDBJ whole genome shotgun (WGS) entry which is preliminary data.</text>
</comment>
<sequence>MSQLSRQAFRLGAFNLLDTVPTYCLPQLTLNAFRYGSWQVDSLASGPGPHTAVGHEGNALVAEPEELGDAVARVPEEWVDTAAEDAPGQEDTALLELPKATEEIRAKELDEGASAALLEVSVAEEVGTKALGDCMLATLLELGLEEEEEAAKVLDDGTLVPLLELSLEEEEEEIAKALEDLRLAAVLELVLASMDKLLELEATASMPATRLSSPSIKLAGPCFSKQMPPAV</sequence>
<gene>
    <name evidence="1" type="ORF">LTR37_004677</name>
</gene>
<organism evidence="1 2">
    <name type="scientific">Vermiconidia calcicola</name>
    <dbReference type="NCBI Taxonomy" id="1690605"/>
    <lineage>
        <taxon>Eukaryota</taxon>
        <taxon>Fungi</taxon>
        <taxon>Dikarya</taxon>
        <taxon>Ascomycota</taxon>
        <taxon>Pezizomycotina</taxon>
        <taxon>Dothideomycetes</taxon>
        <taxon>Dothideomycetidae</taxon>
        <taxon>Mycosphaerellales</taxon>
        <taxon>Extremaceae</taxon>
        <taxon>Vermiconidia</taxon>
    </lineage>
</organism>
<proteinExistence type="predicted"/>
<reference evidence="1" key="1">
    <citation type="submission" date="2023-07" db="EMBL/GenBank/DDBJ databases">
        <title>Black Yeasts Isolated from many extreme environments.</title>
        <authorList>
            <person name="Coleine C."/>
            <person name="Stajich J.E."/>
            <person name="Selbmann L."/>
        </authorList>
    </citation>
    <scope>NUCLEOTIDE SEQUENCE</scope>
    <source>
        <strain evidence="1">CCFEE 5714</strain>
    </source>
</reference>
<accession>A0ACC3NMD3</accession>
<evidence type="ECO:0000313" key="2">
    <source>
        <dbReference type="Proteomes" id="UP001281147"/>
    </source>
</evidence>
<keyword evidence="2" id="KW-1185">Reference proteome</keyword>
<protein>
    <submittedName>
        <fullName evidence="1">Uncharacterized protein</fullName>
    </submittedName>
</protein>
<dbReference type="EMBL" id="JAUTXU010000028">
    <property type="protein sequence ID" value="KAK3719113.1"/>
    <property type="molecule type" value="Genomic_DNA"/>
</dbReference>
<evidence type="ECO:0000313" key="1">
    <source>
        <dbReference type="EMBL" id="KAK3719113.1"/>
    </source>
</evidence>
<name>A0ACC3NMD3_9PEZI</name>
<dbReference type="Proteomes" id="UP001281147">
    <property type="component" value="Unassembled WGS sequence"/>
</dbReference>